<dbReference type="GO" id="GO:0003677">
    <property type="term" value="F:DNA binding"/>
    <property type="evidence" value="ECO:0007669"/>
    <property type="project" value="InterPro"/>
</dbReference>
<dbReference type="InterPro" id="IPR003477">
    <property type="entry name" value="PemK-like"/>
</dbReference>
<name>A0A220ITA2_PSEFL</name>
<geneLocation type="plasmid" evidence="1">
    <name>pPHE20</name>
</geneLocation>
<evidence type="ECO:0008006" key="2">
    <source>
        <dbReference type="Google" id="ProtNLM"/>
    </source>
</evidence>
<proteinExistence type="predicted"/>
<reference evidence="1" key="1">
    <citation type="submission" date="2017-01" db="EMBL/GenBank/DDBJ databases">
        <title>IS1411 activates the second repA gene of the plasmid pG20 in Pseudomonas fluorescens PC20.</title>
        <authorList>
            <person name="Naanuri E."/>
            <person name="Heinaru E."/>
            <person name="Joesaar M."/>
            <person name="Heinaru A."/>
        </authorList>
    </citation>
    <scope>NUCLEOTIDE SEQUENCE</scope>
    <source>
        <strain evidence="1">PC20</strain>
        <plasmid evidence="1">pPHE20</plasmid>
    </source>
</reference>
<dbReference type="InterPro" id="IPR011067">
    <property type="entry name" value="Plasmid_toxin/cell-grow_inhib"/>
</dbReference>
<organism evidence="1">
    <name type="scientific">Pseudomonas fluorescens</name>
    <dbReference type="NCBI Taxonomy" id="294"/>
    <lineage>
        <taxon>Bacteria</taxon>
        <taxon>Pseudomonadati</taxon>
        <taxon>Pseudomonadota</taxon>
        <taxon>Gammaproteobacteria</taxon>
        <taxon>Pseudomonadales</taxon>
        <taxon>Pseudomonadaceae</taxon>
        <taxon>Pseudomonas</taxon>
    </lineage>
</organism>
<dbReference type="AlphaFoldDB" id="A0A220ITA2"/>
<dbReference type="Pfam" id="PF02452">
    <property type="entry name" value="PemK_toxin"/>
    <property type="match status" value="1"/>
</dbReference>
<dbReference type="SUPFAM" id="SSF50118">
    <property type="entry name" value="Cell growth inhibitor/plasmid maintenance toxic component"/>
    <property type="match status" value="1"/>
</dbReference>
<dbReference type="Gene3D" id="2.30.30.110">
    <property type="match status" value="1"/>
</dbReference>
<sequence length="154" mass="17108">MALTYTPKVGEVLECDFGEFLQPAIKPVYNALMPPEIRKRRMVVVLNGRLPNGCTLVVPISSSGNKNAVDRGMHVHLATELFAVTSFYDKRERWALAECITHVSKDRLSQIKERGAPIPTYLPREKVTEIQKAVVKTISATGLLTHDAPVKPLT</sequence>
<dbReference type="EMBL" id="KY503036">
    <property type="protein sequence ID" value="ASI38093.1"/>
    <property type="molecule type" value="Genomic_DNA"/>
</dbReference>
<accession>A0A220ITA2</accession>
<evidence type="ECO:0000313" key="1">
    <source>
        <dbReference type="EMBL" id="ASI38093.1"/>
    </source>
</evidence>
<protein>
    <recommendedName>
        <fullName evidence="2">PemK-like protein</fullName>
    </recommendedName>
</protein>
<keyword evidence="1" id="KW-0614">Plasmid</keyword>